<keyword evidence="4" id="KW-0472">Membrane</keyword>
<dbReference type="GO" id="GO:0008610">
    <property type="term" value="P:lipid biosynthetic process"/>
    <property type="evidence" value="ECO:0007669"/>
    <property type="project" value="InterPro"/>
</dbReference>
<name>A0A8H7A096_PLEOS</name>
<dbReference type="InterPro" id="IPR006694">
    <property type="entry name" value="Fatty_acid_hydroxylase"/>
</dbReference>
<comment type="caution">
    <text evidence="6">The sequence shown here is derived from an EMBL/GenBank/DDBJ whole genome shotgun (WGS) entry which is preliminary data.</text>
</comment>
<evidence type="ECO:0000256" key="3">
    <source>
        <dbReference type="ARBA" id="ARBA00022989"/>
    </source>
</evidence>
<evidence type="ECO:0000313" key="6">
    <source>
        <dbReference type="EMBL" id="KAF7437593.1"/>
    </source>
</evidence>
<evidence type="ECO:0000256" key="2">
    <source>
        <dbReference type="ARBA" id="ARBA00022692"/>
    </source>
</evidence>
<dbReference type="Pfam" id="PF04116">
    <property type="entry name" value="FA_hydroxylase"/>
    <property type="match status" value="1"/>
</dbReference>
<gene>
    <name evidence="6" type="ORF">PC9H_004435</name>
</gene>
<dbReference type="GO" id="GO:0016491">
    <property type="term" value="F:oxidoreductase activity"/>
    <property type="evidence" value="ECO:0007669"/>
    <property type="project" value="InterPro"/>
</dbReference>
<evidence type="ECO:0000256" key="1">
    <source>
        <dbReference type="ARBA" id="ARBA00004370"/>
    </source>
</evidence>
<dbReference type="Proteomes" id="UP000623687">
    <property type="component" value="Unassembled WGS sequence"/>
</dbReference>
<organism evidence="6 7">
    <name type="scientific">Pleurotus ostreatus</name>
    <name type="common">Oyster mushroom</name>
    <name type="synonym">White-rot fungus</name>
    <dbReference type="NCBI Taxonomy" id="5322"/>
    <lineage>
        <taxon>Eukaryota</taxon>
        <taxon>Fungi</taxon>
        <taxon>Dikarya</taxon>
        <taxon>Basidiomycota</taxon>
        <taxon>Agaricomycotina</taxon>
        <taxon>Agaricomycetes</taxon>
        <taxon>Agaricomycetidae</taxon>
        <taxon>Agaricales</taxon>
        <taxon>Pleurotineae</taxon>
        <taxon>Pleurotaceae</taxon>
        <taxon>Pleurotus</taxon>
    </lineage>
</organism>
<sequence>MAVPFSHRAYSFPQLSAPLSALLLGTDPEIRIPRSDIPHIVDQGTSRSLVITTCAPSLYKRRPTASVSWPPSSSYSAMAEAFAHRHWQQLLANHSQASIEIIGTLLIQILTFYIPCGVYASLEVLFPVYSESHKIQPAPKQPTRSEVWECFKVVLGNQLLSIALQLGSVHLTSGTRHHPFRFDAKLPGIAEIALQFVACVLMREVLFYYSHRLLHIPSLYPKIHKFHHRFTAPVALAAQYAHPIEHVFANILPITIPPQLFHAHVVTFWLFMAFVLFETATVHSGYDFFGGAARKHDLHHEKFMIYFGTIGLLDWWHQTDRFKSRARVE</sequence>
<evidence type="ECO:0000256" key="4">
    <source>
        <dbReference type="ARBA" id="ARBA00023136"/>
    </source>
</evidence>
<dbReference type="GeneID" id="59374253"/>
<comment type="subcellular location">
    <subcellularLocation>
        <location evidence="1">Membrane</location>
    </subcellularLocation>
</comment>
<dbReference type="GO" id="GO:0016020">
    <property type="term" value="C:membrane"/>
    <property type="evidence" value="ECO:0007669"/>
    <property type="project" value="UniProtKB-SubCell"/>
</dbReference>
<evidence type="ECO:0000313" key="7">
    <source>
        <dbReference type="Proteomes" id="UP000623687"/>
    </source>
</evidence>
<dbReference type="VEuPathDB" id="FungiDB:PC9H_004435"/>
<proteinExistence type="predicted"/>
<dbReference type="GO" id="GO:0005506">
    <property type="term" value="F:iron ion binding"/>
    <property type="evidence" value="ECO:0007669"/>
    <property type="project" value="InterPro"/>
</dbReference>
<keyword evidence="3" id="KW-1133">Transmembrane helix</keyword>
<feature type="domain" description="Fatty acid hydroxylase" evidence="5">
    <location>
        <begin position="196"/>
        <end position="319"/>
    </location>
</feature>
<accession>A0A8H7A096</accession>
<dbReference type="OrthoDB" id="408954at2759"/>
<protein>
    <recommendedName>
        <fullName evidence="5">Fatty acid hydroxylase domain-containing protein</fullName>
    </recommendedName>
</protein>
<dbReference type="AlphaFoldDB" id="A0A8H7A096"/>
<dbReference type="RefSeq" id="XP_036635492.1">
    <property type="nucleotide sequence ID" value="XM_036774019.1"/>
</dbReference>
<dbReference type="PANTHER" id="PTHR11863">
    <property type="entry name" value="STEROL DESATURASE"/>
    <property type="match status" value="1"/>
</dbReference>
<keyword evidence="7" id="KW-1185">Reference proteome</keyword>
<dbReference type="InterPro" id="IPR050307">
    <property type="entry name" value="Sterol_Desaturase_Related"/>
</dbReference>
<evidence type="ECO:0000259" key="5">
    <source>
        <dbReference type="Pfam" id="PF04116"/>
    </source>
</evidence>
<dbReference type="EMBL" id="JACETU010000002">
    <property type="protein sequence ID" value="KAF7437593.1"/>
    <property type="molecule type" value="Genomic_DNA"/>
</dbReference>
<reference evidence="6" key="1">
    <citation type="submission" date="2019-07" db="EMBL/GenBank/DDBJ databases">
        <authorList>
            <person name="Palmer J.M."/>
        </authorList>
    </citation>
    <scope>NUCLEOTIDE SEQUENCE</scope>
    <source>
        <strain evidence="6">PC9</strain>
    </source>
</reference>
<keyword evidence="2" id="KW-0812">Transmembrane</keyword>